<evidence type="ECO:0000313" key="2">
    <source>
        <dbReference type="EMBL" id="GAA5804702.1"/>
    </source>
</evidence>
<dbReference type="EMBL" id="BAABUJ010000037">
    <property type="protein sequence ID" value="GAA5804702.1"/>
    <property type="molecule type" value="Genomic_DNA"/>
</dbReference>
<feature type="transmembrane region" description="Helical" evidence="1">
    <location>
        <begin position="46"/>
        <end position="68"/>
    </location>
</feature>
<keyword evidence="1" id="KW-0812">Transmembrane</keyword>
<dbReference type="Proteomes" id="UP001476247">
    <property type="component" value="Unassembled WGS sequence"/>
</dbReference>
<keyword evidence="1" id="KW-1133">Transmembrane helix</keyword>
<keyword evidence="1" id="KW-0472">Membrane</keyword>
<name>A0ABP9YCL8_9FUNG</name>
<comment type="caution">
    <text evidence="2">The sequence shown here is derived from an EMBL/GenBank/DDBJ whole genome shotgun (WGS) entry which is preliminary data.</text>
</comment>
<evidence type="ECO:0000313" key="3">
    <source>
        <dbReference type="Proteomes" id="UP001476247"/>
    </source>
</evidence>
<protein>
    <submittedName>
        <fullName evidence="2">Uncharacterized protein</fullName>
    </submittedName>
</protein>
<evidence type="ECO:0000256" key="1">
    <source>
        <dbReference type="SAM" id="Phobius"/>
    </source>
</evidence>
<proteinExistence type="predicted"/>
<organism evidence="2 3">
    <name type="scientific">Helicostylum pulchrum</name>
    <dbReference type="NCBI Taxonomy" id="562976"/>
    <lineage>
        <taxon>Eukaryota</taxon>
        <taxon>Fungi</taxon>
        <taxon>Fungi incertae sedis</taxon>
        <taxon>Mucoromycota</taxon>
        <taxon>Mucoromycotina</taxon>
        <taxon>Mucoromycetes</taxon>
        <taxon>Mucorales</taxon>
        <taxon>Mucorineae</taxon>
        <taxon>Mucoraceae</taxon>
        <taxon>Helicostylum</taxon>
    </lineage>
</organism>
<accession>A0ABP9YCL8</accession>
<gene>
    <name evidence="2" type="ORF">HPULCUR_010205</name>
</gene>
<sequence>MNDVVAVDYDVVVDVVDVVVDDDDADFDLTDAVAAVRVFARDFVRVFVDVDGIVVAAAVVFDAVVLAVL</sequence>
<reference evidence="2 3" key="1">
    <citation type="submission" date="2024-04" db="EMBL/GenBank/DDBJ databases">
        <title>genome sequences of Mucor flavus KT1a and Helicostylum pulchrum KT1b strains isolation_sourced from the surface of a dry-aged beef.</title>
        <authorList>
            <person name="Toyotome T."/>
            <person name="Hosono M."/>
            <person name="Torimaru M."/>
            <person name="Fukuda K."/>
            <person name="Mikami N."/>
        </authorList>
    </citation>
    <scope>NUCLEOTIDE SEQUENCE [LARGE SCALE GENOMIC DNA]</scope>
    <source>
        <strain evidence="2 3">KT1b</strain>
    </source>
</reference>
<keyword evidence="3" id="KW-1185">Reference proteome</keyword>